<gene>
    <name evidence="7" type="ORF">Z517_05667</name>
</gene>
<feature type="region of interest" description="Disordered" evidence="5">
    <location>
        <begin position="126"/>
        <end position="170"/>
    </location>
</feature>
<feature type="compositionally biased region" description="Polar residues" evidence="5">
    <location>
        <begin position="290"/>
        <end position="303"/>
    </location>
</feature>
<sequence length="440" mass="46849">MSLHRYSNYVSTKAVDPSTAEIAVVRRAEGRTLRKSCDRCHQQKLRCVGDKASLTRCKRCQRAGLECVYGARSSKKASQCSLDDFASWDNWPGNSTTPLLNDSVGELDTMFDLELAHFDAVFPVSPTSQPGSGEGSTSFVPPASEQTTEDAANVAPGTHLVPSDSSPKAGERRIAEAPGTETSLAKAFQDLEATFLRTMRHQTDNGTQHYAIGEVLNALGDFLGALKLSSVAVAGHTSTPQSPHGAHLRSKQASIAAQGYVLCVRLLASSLEQMLQSLMASPSPAPILTASGTSAGPSETQHAGSLRPGPGVSASLYSDASRIPRSLRVGDLFVTPDPFGHALNSSADLLRVGCSHLNKMEDLLGIPSNLQEPSTSSLAHVEPVDLGERAAQDNDSSRQSLPARFVASIWEDEASINKKSSVVCLQRYRAAILGLTEHCL</sequence>
<dbReference type="GO" id="GO:0008270">
    <property type="term" value="F:zinc ion binding"/>
    <property type="evidence" value="ECO:0007669"/>
    <property type="project" value="InterPro"/>
</dbReference>
<dbReference type="SMART" id="SM00066">
    <property type="entry name" value="GAL4"/>
    <property type="match status" value="1"/>
</dbReference>
<dbReference type="InterPro" id="IPR001138">
    <property type="entry name" value="Zn2Cys6_DnaBD"/>
</dbReference>
<dbReference type="GO" id="GO:0000981">
    <property type="term" value="F:DNA-binding transcription factor activity, RNA polymerase II-specific"/>
    <property type="evidence" value="ECO:0007669"/>
    <property type="project" value="InterPro"/>
</dbReference>
<keyword evidence="2" id="KW-0238">DNA-binding</keyword>
<dbReference type="RefSeq" id="XP_013286448.1">
    <property type="nucleotide sequence ID" value="XM_013430994.1"/>
</dbReference>
<dbReference type="STRING" id="1442368.A0A0D2GVK5"/>
<dbReference type="GO" id="GO:0003677">
    <property type="term" value="F:DNA binding"/>
    <property type="evidence" value="ECO:0007669"/>
    <property type="project" value="UniProtKB-KW"/>
</dbReference>
<dbReference type="PROSITE" id="PS50048">
    <property type="entry name" value="ZN2_CY6_FUNGAL_2"/>
    <property type="match status" value="1"/>
</dbReference>
<accession>A0A0D2GVK5</accession>
<dbReference type="GeneID" id="25305157"/>
<proteinExistence type="predicted"/>
<dbReference type="CDD" id="cd00067">
    <property type="entry name" value="GAL4"/>
    <property type="match status" value="1"/>
</dbReference>
<dbReference type="PROSITE" id="PS00463">
    <property type="entry name" value="ZN2_CY6_FUNGAL_1"/>
    <property type="match status" value="1"/>
</dbReference>
<dbReference type="OrthoDB" id="4330117at2759"/>
<evidence type="ECO:0000256" key="5">
    <source>
        <dbReference type="SAM" id="MobiDB-lite"/>
    </source>
</evidence>
<dbReference type="Pfam" id="PF00172">
    <property type="entry name" value="Zn_clus"/>
    <property type="match status" value="1"/>
</dbReference>
<feature type="compositionally biased region" description="Polar residues" evidence="5">
    <location>
        <begin position="126"/>
        <end position="150"/>
    </location>
</feature>
<evidence type="ECO:0000256" key="3">
    <source>
        <dbReference type="ARBA" id="ARBA00023163"/>
    </source>
</evidence>
<dbReference type="PANTHER" id="PTHR31668">
    <property type="entry name" value="GLUCOSE TRANSPORT TRANSCRIPTION REGULATOR RGT1-RELATED-RELATED"/>
    <property type="match status" value="1"/>
</dbReference>
<evidence type="ECO:0000256" key="2">
    <source>
        <dbReference type="ARBA" id="ARBA00023125"/>
    </source>
</evidence>
<dbReference type="AlphaFoldDB" id="A0A0D2GVK5"/>
<dbReference type="InterPro" id="IPR036864">
    <property type="entry name" value="Zn2-C6_fun-type_DNA-bd_sf"/>
</dbReference>
<keyword evidence="3" id="KW-0804">Transcription</keyword>
<dbReference type="HOGENOM" id="CLU_639350_0_0_1"/>
<dbReference type="EMBL" id="KN846971">
    <property type="protein sequence ID" value="KIW82640.1"/>
    <property type="molecule type" value="Genomic_DNA"/>
</dbReference>
<dbReference type="Proteomes" id="UP000053029">
    <property type="component" value="Unassembled WGS sequence"/>
</dbReference>
<keyword evidence="8" id="KW-1185">Reference proteome</keyword>
<dbReference type="Gene3D" id="4.10.240.10">
    <property type="entry name" value="Zn(2)-C6 fungal-type DNA-binding domain"/>
    <property type="match status" value="1"/>
</dbReference>
<evidence type="ECO:0000256" key="4">
    <source>
        <dbReference type="ARBA" id="ARBA00023242"/>
    </source>
</evidence>
<dbReference type="SUPFAM" id="SSF57701">
    <property type="entry name" value="Zn2/Cys6 DNA-binding domain"/>
    <property type="match status" value="1"/>
</dbReference>
<evidence type="ECO:0000256" key="1">
    <source>
        <dbReference type="ARBA" id="ARBA00023015"/>
    </source>
</evidence>
<dbReference type="VEuPathDB" id="FungiDB:Z517_05667"/>
<feature type="region of interest" description="Disordered" evidence="5">
    <location>
        <begin position="289"/>
        <end position="311"/>
    </location>
</feature>
<protein>
    <recommendedName>
        <fullName evidence="6">Zn(2)-C6 fungal-type domain-containing protein</fullName>
    </recommendedName>
</protein>
<keyword evidence="4" id="KW-0539">Nucleus</keyword>
<name>A0A0D2GVK5_9EURO</name>
<feature type="domain" description="Zn(2)-C6 fungal-type" evidence="6">
    <location>
        <begin position="36"/>
        <end position="69"/>
    </location>
</feature>
<evidence type="ECO:0000313" key="8">
    <source>
        <dbReference type="Proteomes" id="UP000053029"/>
    </source>
</evidence>
<evidence type="ECO:0000313" key="7">
    <source>
        <dbReference type="EMBL" id="KIW82640.1"/>
    </source>
</evidence>
<organism evidence="7 8">
    <name type="scientific">Fonsecaea pedrosoi CBS 271.37</name>
    <dbReference type="NCBI Taxonomy" id="1442368"/>
    <lineage>
        <taxon>Eukaryota</taxon>
        <taxon>Fungi</taxon>
        <taxon>Dikarya</taxon>
        <taxon>Ascomycota</taxon>
        <taxon>Pezizomycotina</taxon>
        <taxon>Eurotiomycetes</taxon>
        <taxon>Chaetothyriomycetidae</taxon>
        <taxon>Chaetothyriales</taxon>
        <taxon>Herpotrichiellaceae</taxon>
        <taxon>Fonsecaea</taxon>
    </lineage>
</organism>
<evidence type="ECO:0000259" key="6">
    <source>
        <dbReference type="PROSITE" id="PS50048"/>
    </source>
</evidence>
<keyword evidence="1" id="KW-0805">Transcription regulation</keyword>
<reference evidence="7 8" key="1">
    <citation type="submission" date="2015-01" db="EMBL/GenBank/DDBJ databases">
        <title>The Genome Sequence of Fonsecaea pedrosoi CBS 271.37.</title>
        <authorList>
            <consortium name="The Broad Institute Genomics Platform"/>
            <person name="Cuomo C."/>
            <person name="de Hoog S."/>
            <person name="Gorbushina A."/>
            <person name="Stielow B."/>
            <person name="Teixiera M."/>
            <person name="Abouelleil A."/>
            <person name="Chapman S.B."/>
            <person name="Priest M."/>
            <person name="Young S.K."/>
            <person name="Wortman J."/>
            <person name="Nusbaum C."/>
            <person name="Birren B."/>
        </authorList>
    </citation>
    <scope>NUCLEOTIDE SEQUENCE [LARGE SCALE GENOMIC DNA]</scope>
    <source>
        <strain evidence="7 8">CBS 271.37</strain>
    </source>
</reference>
<dbReference type="InterPro" id="IPR050797">
    <property type="entry name" value="Carb_Metab_Trans_Reg"/>
</dbReference>